<dbReference type="Gene3D" id="3.40.50.1820">
    <property type="entry name" value="alpha/beta hydrolase"/>
    <property type="match status" value="1"/>
</dbReference>
<dbReference type="Pfam" id="PF20434">
    <property type="entry name" value="BD-FAE"/>
    <property type="match status" value="1"/>
</dbReference>
<dbReference type="EMBL" id="CP030840">
    <property type="protein sequence ID" value="AXC14500.1"/>
    <property type="molecule type" value="Genomic_DNA"/>
</dbReference>
<dbReference type="PANTHER" id="PTHR48081:SF6">
    <property type="entry name" value="PEPTIDASE S9 PROLYL OLIGOPEPTIDASE CATALYTIC DOMAIN-CONTAINING PROTEIN"/>
    <property type="match status" value="1"/>
</dbReference>
<evidence type="ECO:0000256" key="1">
    <source>
        <dbReference type="ARBA" id="ARBA00022801"/>
    </source>
</evidence>
<dbReference type="PANTHER" id="PTHR48081">
    <property type="entry name" value="AB HYDROLASE SUPERFAMILY PROTEIN C4A8.06C"/>
    <property type="match status" value="1"/>
</dbReference>
<evidence type="ECO:0000259" key="3">
    <source>
        <dbReference type="Pfam" id="PF20434"/>
    </source>
</evidence>
<evidence type="ECO:0000313" key="5">
    <source>
        <dbReference type="Proteomes" id="UP000253606"/>
    </source>
</evidence>
<dbReference type="InterPro" id="IPR049492">
    <property type="entry name" value="BD-FAE-like_dom"/>
</dbReference>
<accession>A0A2Z5G690</accession>
<protein>
    <submittedName>
        <fullName evidence="4">Endo-1,4-beta-xylanase B</fullName>
    </submittedName>
</protein>
<keyword evidence="4" id="KW-0624">Polysaccharide degradation</keyword>
<dbReference type="InterPro" id="IPR050300">
    <property type="entry name" value="GDXG_lipolytic_enzyme"/>
</dbReference>
<dbReference type="AlphaFoldDB" id="A0A2Z5G690"/>
<name>A0A2Z5G690_9BACT</name>
<sequence length="304" mass="32571">MLNRRWRLALPLLACLATAAAVAQTVAQETKPLVVPLWPQGAPGALGEASPADQPRITAFPAPKAAGHETHTAVLILPGGAYAHLATDHEGLQVAKWLNNLGVSAFMLEYRLGPKYHHPIELNDAKRGLRWVRSHAAEYGYAPDRIGVWGFSAGGHLASTLGTHFDAGDATASDPIDRLSSRPDFMVLTYPVIGPLGPASVFSFENLIGKNAPSALTEELTNDHHVTAETPTTFLVAADDDAAVFPENSVNFYLALRKAGVPAELHIYKRGGHGFGLAPLDPVLSSWTARLADWLRLNGYLATN</sequence>
<organism evidence="4 5">
    <name type="scientific">Acidisarcina polymorpha</name>
    <dbReference type="NCBI Taxonomy" id="2211140"/>
    <lineage>
        <taxon>Bacteria</taxon>
        <taxon>Pseudomonadati</taxon>
        <taxon>Acidobacteriota</taxon>
        <taxon>Terriglobia</taxon>
        <taxon>Terriglobales</taxon>
        <taxon>Acidobacteriaceae</taxon>
        <taxon>Acidisarcina</taxon>
    </lineage>
</organism>
<dbReference type="InterPro" id="IPR029058">
    <property type="entry name" value="AB_hydrolase_fold"/>
</dbReference>
<reference evidence="4 5" key="1">
    <citation type="journal article" date="2018" name="Front. Microbiol.">
        <title>Hydrolytic Capabilities as a Key to Environmental Success: Chitinolytic and Cellulolytic Acidobacteria From Acidic Sub-arctic Soils and Boreal Peatlands.</title>
        <authorList>
            <person name="Belova S.E."/>
            <person name="Ravin N.V."/>
            <person name="Pankratov T.A."/>
            <person name="Rakitin A.L."/>
            <person name="Ivanova A.A."/>
            <person name="Beletsky A.V."/>
            <person name="Mardanov A.V."/>
            <person name="Sinninghe Damste J.S."/>
            <person name="Dedysh S.N."/>
        </authorList>
    </citation>
    <scope>NUCLEOTIDE SEQUENCE [LARGE SCALE GENOMIC DNA]</scope>
    <source>
        <strain evidence="4 5">SBC82</strain>
    </source>
</reference>
<keyword evidence="4" id="KW-0858">Xylan degradation</keyword>
<feature type="signal peptide" evidence="2">
    <location>
        <begin position="1"/>
        <end position="23"/>
    </location>
</feature>
<keyword evidence="4" id="KW-0326">Glycosidase</keyword>
<keyword evidence="5" id="KW-1185">Reference proteome</keyword>
<evidence type="ECO:0000256" key="2">
    <source>
        <dbReference type="SAM" id="SignalP"/>
    </source>
</evidence>
<feature type="chain" id="PRO_5016446830" evidence="2">
    <location>
        <begin position="24"/>
        <end position="304"/>
    </location>
</feature>
<evidence type="ECO:0000313" key="4">
    <source>
        <dbReference type="EMBL" id="AXC14500.1"/>
    </source>
</evidence>
<dbReference type="KEGG" id="abas:ACPOL_5246"/>
<dbReference type="Proteomes" id="UP000253606">
    <property type="component" value="Chromosome"/>
</dbReference>
<dbReference type="SUPFAM" id="SSF53474">
    <property type="entry name" value="alpha/beta-Hydrolases"/>
    <property type="match status" value="1"/>
</dbReference>
<dbReference type="RefSeq" id="WP_114209263.1">
    <property type="nucleotide sequence ID" value="NZ_CP030840.1"/>
</dbReference>
<dbReference type="OrthoDB" id="9794725at2"/>
<feature type="domain" description="BD-FAE-like" evidence="3">
    <location>
        <begin position="65"/>
        <end position="255"/>
    </location>
</feature>
<keyword evidence="4" id="KW-0119">Carbohydrate metabolism</keyword>
<dbReference type="GO" id="GO:0045493">
    <property type="term" value="P:xylan catabolic process"/>
    <property type="evidence" value="ECO:0007669"/>
    <property type="project" value="UniProtKB-KW"/>
</dbReference>
<dbReference type="GO" id="GO:0016798">
    <property type="term" value="F:hydrolase activity, acting on glycosyl bonds"/>
    <property type="evidence" value="ECO:0007669"/>
    <property type="project" value="UniProtKB-KW"/>
</dbReference>
<keyword evidence="2" id="KW-0732">Signal</keyword>
<gene>
    <name evidence="4" type="ORF">ACPOL_5246</name>
</gene>
<keyword evidence="1 4" id="KW-0378">Hydrolase</keyword>
<proteinExistence type="predicted"/>